<dbReference type="Gene3D" id="3.40.50.410">
    <property type="entry name" value="von Willebrand factor, type A domain"/>
    <property type="match status" value="1"/>
</dbReference>
<gene>
    <name evidence="10" type="ORF">J3Q64DRAFT_1745394</name>
</gene>
<evidence type="ECO:0000256" key="3">
    <source>
        <dbReference type="ARBA" id="ARBA00022927"/>
    </source>
</evidence>
<feature type="compositionally biased region" description="Pro residues" evidence="4">
    <location>
        <begin position="51"/>
        <end position="69"/>
    </location>
</feature>
<dbReference type="InterPro" id="IPR036175">
    <property type="entry name" value="Sec23/24_helical_dom_sf"/>
</dbReference>
<keyword evidence="3" id="KW-0653">Protein transport</keyword>
<dbReference type="InterPro" id="IPR006900">
    <property type="entry name" value="Sec23/24_helical_dom"/>
</dbReference>
<evidence type="ECO:0000256" key="1">
    <source>
        <dbReference type="ARBA" id="ARBA00008334"/>
    </source>
</evidence>
<dbReference type="Pfam" id="PF04811">
    <property type="entry name" value="Sec23_trunk"/>
    <property type="match status" value="1"/>
</dbReference>
<dbReference type="PANTHER" id="PTHR13803:SF4">
    <property type="entry name" value="SECRETORY 24CD, ISOFORM C"/>
    <property type="match status" value="1"/>
</dbReference>
<dbReference type="Gene3D" id="1.20.120.730">
    <property type="entry name" value="Sec23/Sec24 helical domain"/>
    <property type="match status" value="1"/>
</dbReference>
<dbReference type="InterPro" id="IPR006895">
    <property type="entry name" value="Znf_Sec23_Sec24"/>
</dbReference>
<evidence type="ECO:0000259" key="8">
    <source>
        <dbReference type="Pfam" id="PF04815"/>
    </source>
</evidence>
<dbReference type="Pfam" id="PF04810">
    <property type="entry name" value="zf-Sec23_Sec24"/>
    <property type="match status" value="1"/>
</dbReference>
<evidence type="ECO:0000259" key="7">
    <source>
        <dbReference type="Pfam" id="PF04811"/>
    </source>
</evidence>
<organism evidence="10 11">
    <name type="scientific">Phycomyces blakesleeanus</name>
    <dbReference type="NCBI Taxonomy" id="4837"/>
    <lineage>
        <taxon>Eukaryota</taxon>
        <taxon>Fungi</taxon>
        <taxon>Fungi incertae sedis</taxon>
        <taxon>Mucoromycota</taxon>
        <taxon>Mucoromycotina</taxon>
        <taxon>Mucoromycetes</taxon>
        <taxon>Mucorales</taxon>
        <taxon>Phycomycetaceae</taxon>
        <taxon>Phycomyces</taxon>
    </lineage>
</organism>
<feature type="compositionally biased region" description="Low complexity" evidence="4">
    <location>
        <begin position="165"/>
        <end position="197"/>
    </location>
</feature>
<evidence type="ECO:0000256" key="2">
    <source>
        <dbReference type="ARBA" id="ARBA00022448"/>
    </source>
</evidence>
<protein>
    <submittedName>
        <fullName evidence="10">Sec23/Sec24 trunk domain-containing protein</fullName>
    </submittedName>
</protein>
<dbReference type="Gene3D" id="2.30.30.380">
    <property type="entry name" value="Zn-finger domain of Sec23/24"/>
    <property type="match status" value="1"/>
</dbReference>
<dbReference type="Gene3D" id="3.40.20.10">
    <property type="entry name" value="Severin"/>
    <property type="match status" value="1"/>
</dbReference>
<dbReference type="SUPFAM" id="SSF82754">
    <property type="entry name" value="C-terminal, gelsolin-like domain of Sec23/24"/>
    <property type="match status" value="1"/>
</dbReference>
<evidence type="ECO:0000313" key="11">
    <source>
        <dbReference type="Proteomes" id="UP001448207"/>
    </source>
</evidence>
<feature type="domain" description="Zinc finger Sec23/Sec24-type" evidence="6">
    <location>
        <begin position="351"/>
        <end position="389"/>
    </location>
</feature>
<accession>A0ABR3AZR7</accession>
<dbReference type="InterPro" id="IPR036174">
    <property type="entry name" value="Znf_Sec23_Sec24_sf"/>
</dbReference>
<feature type="region of interest" description="Disordered" evidence="4">
    <location>
        <begin position="143"/>
        <end position="262"/>
    </location>
</feature>
<dbReference type="SUPFAM" id="SSF82919">
    <property type="entry name" value="Zn-finger domain of Sec23/24"/>
    <property type="match status" value="1"/>
</dbReference>
<dbReference type="InterPro" id="IPR036180">
    <property type="entry name" value="Gelsolin-like_dom_sf"/>
</dbReference>
<feature type="domain" description="Sec23/Sec24 trunk" evidence="7">
    <location>
        <begin position="427"/>
        <end position="663"/>
    </location>
</feature>
<dbReference type="Pfam" id="PF00626">
    <property type="entry name" value="Gelsolin"/>
    <property type="match status" value="1"/>
</dbReference>
<keyword evidence="11" id="KW-1185">Reference proteome</keyword>
<dbReference type="SUPFAM" id="SSF81995">
    <property type="entry name" value="beta-sandwich domain of Sec23/24"/>
    <property type="match status" value="1"/>
</dbReference>
<feature type="domain" description="Sec23/Sec24 helical" evidence="8">
    <location>
        <begin position="767"/>
        <end position="869"/>
    </location>
</feature>
<evidence type="ECO:0000259" key="6">
    <source>
        <dbReference type="Pfam" id="PF04810"/>
    </source>
</evidence>
<feature type="compositionally biased region" description="Pro residues" evidence="4">
    <location>
        <begin position="1"/>
        <end position="12"/>
    </location>
</feature>
<dbReference type="SUPFAM" id="SSF53300">
    <property type="entry name" value="vWA-like"/>
    <property type="match status" value="1"/>
</dbReference>
<dbReference type="InterPro" id="IPR050550">
    <property type="entry name" value="SEC23_SEC24_subfamily"/>
</dbReference>
<dbReference type="Proteomes" id="UP001448207">
    <property type="component" value="Unassembled WGS sequence"/>
</dbReference>
<dbReference type="InterPro" id="IPR012990">
    <property type="entry name" value="Beta-sandwich_Sec23_24"/>
</dbReference>
<name>A0ABR3AZR7_PHYBL</name>
<evidence type="ECO:0000256" key="4">
    <source>
        <dbReference type="SAM" id="MobiDB-lite"/>
    </source>
</evidence>
<dbReference type="InterPro" id="IPR007123">
    <property type="entry name" value="Gelsolin-like_dom"/>
</dbReference>
<dbReference type="SUPFAM" id="SSF81811">
    <property type="entry name" value="Helical domain of Sec23/24"/>
    <property type="match status" value="1"/>
</dbReference>
<proteinExistence type="inferred from homology"/>
<evidence type="ECO:0000259" key="5">
    <source>
        <dbReference type="Pfam" id="PF00626"/>
    </source>
</evidence>
<evidence type="ECO:0000313" key="10">
    <source>
        <dbReference type="EMBL" id="KAL0085081.1"/>
    </source>
</evidence>
<comment type="similarity">
    <text evidence="1">Belongs to the SEC23/SEC24 family. SEC24 subfamily.</text>
</comment>
<dbReference type="Gene3D" id="2.60.40.1670">
    <property type="entry name" value="beta-sandwich domain of Sec23/24"/>
    <property type="match status" value="1"/>
</dbReference>
<sequence length="1032" mass="114606">MNTGQRPPPGPIRPQTQPTAGIRPPGHLPPMRPMNAVPGTPMRPMMNPAGAPQPPRPMMPVRPGVPAPVRPLSGNAPATHPQFRPSTNTPLGPNIRPAAELGNTRGPADLVAPMQTMQLQPTSPLQPAQVIPQGRTKRVYVNPDVAAGGSPIPPNPQSAPWPHGLNQQQQQQQQQQHPNFPQHQLPPHLQQQQQQQFTPAGVRPPLAPPVPHAGTNAPGSAGIGYHNGPYTNSQQQLPPDLRPPQQPRPRVDPNQMPSPVQVREHDEELFSEKFFGTLERDKVPLATTPYIGLDQGNANPRFIRSTVDRVPYSKDLADTSKLPMGLVIQPLAKPRPDEVAIQTVDHGEEGPIRCSRCRAYINPFSTFIQGGGRYACNICSHSNEVPSWYFANLDMSGRRIDVDQRPELRYGSVEFEVPPDYNSARKPVPLHYVFAIDVSMQSVQSGTLKACCEALSQALYSPTNGQSTFVPGNKIGILTFDKGVQFYNLSPSLSQAQMIVVSDINDMFLPLQDGFLVDPYEAKDLVLELLKNIPVMFKDNIKPESVYTSSVRGGMLALEKTGGHLYVFQSTLPTFGPDALKARDDKALYNTDKEKPLLNPQSEAYTNLGKECVKNGVCVHSWLFAFQYIDVATLGIVSELTGGDVRYYPKFATHETKKLAFQLSHDLHRESGYDAVLRIRCSDGLQVVDHYGNFHMSTYTDMELAGIDEDKAVAAVFKHDSKLDLDRGVSFQCAMLYTTKDGHRRVRVHTLSIPVTSQIVDVFRCGDEDATISVMLRKAIFDLHHKIRKTVHQMLTDACVQVLTTYRTKCAASTSPGQLILPEGFKLLPIHVHAAIRSAALRGVGADMNADARSAGMTMFNGMGVKEFVLTLYPRMYALHNLTDQSGTQDLRGDVKLPPMVRCSYERLDSHGAYILDTGSDLFIWLGKNIPSSFLEDVFGVSHLEQVDSNMSSLPAFTTELSHKVHALARQFQSERSRYLELRVVRQDMDPLEFIFSTWMAEDRNAEVQTYVDFMCVLHRKIQDEMKKSNNY</sequence>
<feature type="domain" description="Sec23/Sec24 beta-sandwich" evidence="9">
    <location>
        <begin position="672"/>
        <end position="756"/>
    </location>
</feature>
<dbReference type="PANTHER" id="PTHR13803">
    <property type="entry name" value="SEC24-RELATED PROTEIN"/>
    <property type="match status" value="1"/>
</dbReference>
<dbReference type="EMBL" id="JBCLYO010000011">
    <property type="protein sequence ID" value="KAL0085081.1"/>
    <property type="molecule type" value="Genomic_DNA"/>
</dbReference>
<dbReference type="Pfam" id="PF08033">
    <property type="entry name" value="Sec23_BS"/>
    <property type="match status" value="1"/>
</dbReference>
<keyword evidence="2" id="KW-0813">Transport</keyword>
<evidence type="ECO:0000259" key="9">
    <source>
        <dbReference type="Pfam" id="PF08033"/>
    </source>
</evidence>
<dbReference type="InterPro" id="IPR036465">
    <property type="entry name" value="vWFA_dom_sf"/>
</dbReference>
<feature type="domain" description="Gelsolin-like" evidence="5">
    <location>
        <begin position="895"/>
        <end position="964"/>
    </location>
</feature>
<dbReference type="InterPro" id="IPR006896">
    <property type="entry name" value="Sec23/24_trunk_dom"/>
</dbReference>
<dbReference type="Pfam" id="PF04815">
    <property type="entry name" value="Sec23_helical"/>
    <property type="match status" value="1"/>
</dbReference>
<feature type="region of interest" description="Disordered" evidence="4">
    <location>
        <begin position="1"/>
        <end position="108"/>
    </location>
</feature>
<reference evidence="10 11" key="1">
    <citation type="submission" date="2024-04" db="EMBL/GenBank/DDBJ databases">
        <title>Symmetric and asymmetric DNA N6-adenine methylation regulates different biological responses in Mucorales.</title>
        <authorList>
            <consortium name="Lawrence Berkeley National Laboratory"/>
            <person name="Lax C."/>
            <person name="Mondo S.J."/>
            <person name="Osorio-Concepcion M."/>
            <person name="Muszewska A."/>
            <person name="Corrochano-Luque M."/>
            <person name="Gutierrez G."/>
            <person name="Riley R."/>
            <person name="Lipzen A."/>
            <person name="Guo J."/>
            <person name="Hundley H."/>
            <person name="Amirebrahimi M."/>
            <person name="Ng V."/>
            <person name="Lorenzo-Gutierrez D."/>
            <person name="Binder U."/>
            <person name="Yang J."/>
            <person name="Song Y."/>
            <person name="Canovas D."/>
            <person name="Navarro E."/>
            <person name="Freitag M."/>
            <person name="Gabaldon T."/>
            <person name="Grigoriev I.V."/>
            <person name="Corrochano L.M."/>
            <person name="Nicolas F.E."/>
            <person name="Garre V."/>
        </authorList>
    </citation>
    <scope>NUCLEOTIDE SEQUENCE [LARGE SCALE GENOMIC DNA]</scope>
    <source>
        <strain evidence="10 11">L51</strain>
    </source>
</reference>
<dbReference type="InterPro" id="IPR029006">
    <property type="entry name" value="ADF-H/Gelsolin-like_dom_sf"/>
</dbReference>
<comment type="caution">
    <text evidence="10">The sequence shown here is derived from an EMBL/GenBank/DDBJ whole genome shotgun (WGS) entry which is preliminary data.</text>
</comment>